<feature type="binding site" evidence="9">
    <location>
        <begin position="239"/>
        <end position="240"/>
    </location>
    <ligand>
        <name>ATP</name>
        <dbReference type="ChEBI" id="CHEBI:30616"/>
    </ligand>
</feature>
<dbReference type="InterPro" id="IPR029056">
    <property type="entry name" value="Ribokinase-like"/>
</dbReference>
<feature type="binding site" evidence="9">
    <location>
        <position position="236"/>
    </location>
    <ligand>
        <name>K(+)</name>
        <dbReference type="ChEBI" id="CHEBI:29103"/>
    </ligand>
</feature>
<name>A0A1G7CJF2_9RHOB</name>
<dbReference type="GO" id="GO:0004747">
    <property type="term" value="F:ribokinase activity"/>
    <property type="evidence" value="ECO:0007669"/>
    <property type="project" value="UniProtKB-UniRule"/>
</dbReference>
<keyword evidence="1 9" id="KW-0808">Transferase</keyword>
<dbReference type="InterPro" id="IPR002139">
    <property type="entry name" value="Ribo/fructo_kinase"/>
</dbReference>
<sequence length="292" mass="30600">MTIWNLGSINIDIVYAVPHLPLPGETLAALSLTRGLGGKGANMSVAAARAAARVVHLGAVGEDGAWAVERMMEYGIDTRLITTVDGPTGHAIILVDRAGENSIVLHPGANHLISEDLMGQALSEADTGDYLLLQNETLLQREAVTMARDLGLKVAYAAAPFDAEAARGVMSHADLMVLNAVEMEQLRAASGQDLAAIGVETVIVTEGGSGGRIHRAENGWEPEHFAAPRVEAVDTTGAGDTFTGYLVAGLDRGLPLRQSVELAARAAALMVTRHGTADVIPDLKDVQATRFG</sequence>
<gene>
    <name evidence="9" type="primary">rbsK</name>
    <name evidence="11" type="ORF">SAMN04488105_103183</name>
</gene>
<comment type="cofactor">
    <cofactor evidence="9">
        <name>Mg(2+)</name>
        <dbReference type="ChEBI" id="CHEBI:18420"/>
    </cofactor>
    <text evidence="9">Requires a divalent cation, most likely magnesium in vivo, as an electrophilic catalyst to aid phosphoryl group transfer. It is the chelate of the metal and the nucleotide that is the actual substrate.</text>
</comment>
<evidence type="ECO:0000313" key="11">
    <source>
        <dbReference type="EMBL" id="SDE39383.1"/>
    </source>
</evidence>
<dbReference type="GO" id="GO:0019303">
    <property type="term" value="P:D-ribose catabolic process"/>
    <property type="evidence" value="ECO:0007669"/>
    <property type="project" value="UniProtKB-UniRule"/>
</dbReference>
<dbReference type="PANTHER" id="PTHR10584:SF166">
    <property type="entry name" value="RIBOKINASE"/>
    <property type="match status" value="1"/>
</dbReference>
<comment type="catalytic activity">
    <reaction evidence="9">
        <text>D-ribose + ATP = D-ribose 5-phosphate + ADP + H(+)</text>
        <dbReference type="Rhea" id="RHEA:13697"/>
        <dbReference type="ChEBI" id="CHEBI:15378"/>
        <dbReference type="ChEBI" id="CHEBI:30616"/>
        <dbReference type="ChEBI" id="CHEBI:47013"/>
        <dbReference type="ChEBI" id="CHEBI:78346"/>
        <dbReference type="ChEBI" id="CHEBI:456216"/>
        <dbReference type="EC" id="2.7.1.15"/>
    </reaction>
</comment>
<feature type="active site" description="Proton acceptor" evidence="9">
    <location>
        <position position="240"/>
    </location>
</feature>
<evidence type="ECO:0000256" key="7">
    <source>
        <dbReference type="ARBA" id="ARBA00022958"/>
    </source>
</evidence>
<feature type="binding site" evidence="9">
    <location>
        <position position="240"/>
    </location>
    <ligand>
        <name>substrate</name>
    </ligand>
</feature>
<evidence type="ECO:0000256" key="3">
    <source>
        <dbReference type="ARBA" id="ARBA00022741"/>
    </source>
</evidence>
<dbReference type="RefSeq" id="WP_089956325.1">
    <property type="nucleotide sequence ID" value="NZ_FNAV01000003.1"/>
</dbReference>
<dbReference type="HAMAP" id="MF_01987">
    <property type="entry name" value="Ribokinase"/>
    <property type="match status" value="1"/>
</dbReference>
<evidence type="ECO:0000256" key="5">
    <source>
        <dbReference type="ARBA" id="ARBA00022840"/>
    </source>
</evidence>
<feature type="binding site" evidence="9">
    <location>
        <position position="179"/>
    </location>
    <ligand>
        <name>ATP</name>
        <dbReference type="ChEBI" id="CHEBI:30616"/>
    </ligand>
</feature>
<proteinExistence type="inferred from homology"/>
<dbReference type="AlphaFoldDB" id="A0A1G7CJF2"/>
<dbReference type="PRINTS" id="PR00990">
    <property type="entry name" value="RIBOKINASE"/>
</dbReference>
<feature type="binding site" evidence="9">
    <location>
        <begin position="10"/>
        <end position="12"/>
    </location>
    <ligand>
        <name>substrate</name>
    </ligand>
</feature>
<dbReference type="GO" id="GO:0046872">
    <property type="term" value="F:metal ion binding"/>
    <property type="evidence" value="ECO:0007669"/>
    <property type="project" value="UniProtKB-KW"/>
</dbReference>
<feature type="binding site" evidence="9">
    <location>
        <position position="275"/>
    </location>
    <ligand>
        <name>K(+)</name>
        <dbReference type="ChEBI" id="CHEBI:29103"/>
    </ligand>
</feature>
<keyword evidence="2 9" id="KW-0479">Metal-binding</keyword>
<dbReference type="Pfam" id="PF00294">
    <property type="entry name" value="PfkB"/>
    <property type="match status" value="1"/>
</dbReference>
<dbReference type="UniPathway" id="UPA00916">
    <property type="reaction ID" value="UER00889"/>
</dbReference>
<protein>
    <recommendedName>
        <fullName evidence="9">Ribokinase</fullName>
        <shortName evidence="9">RK</shortName>
        <ecNumber evidence="9">2.7.1.15</ecNumber>
    </recommendedName>
</protein>
<evidence type="ECO:0000313" key="12">
    <source>
        <dbReference type="Proteomes" id="UP000198994"/>
    </source>
</evidence>
<keyword evidence="3 9" id="KW-0547">Nucleotide-binding</keyword>
<comment type="activity regulation">
    <text evidence="9">Activated by a monovalent cation that binds near, but not in, the active site. The most likely occupant of the site in vivo is potassium. Ion binding induces a conformational change that may alter substrate affinity.</text>
</comment>
<reference evidence="12" key="1">
    <citation type="submission" date="2016-10" db="EMBL/GenBank/DDBJ databases">
        <authorList>
            <person name="Varghese N."/>
            <person name="Submissions S."/>
        </authorList>
    </citation>
    <scope>NUCLEOTIDE SEQUENCE [LARGE SCALE GENOMIC DNA]</scope>
    <source>
        <strain evidence="12">DSM 10146</strain>
    </source>
</reference>
<comment type="pathway">
    <text evidence="9">Carbohydrate metabolism; D-ribose degradation; D-ribose 5-phosphate from beta-D-ribopyranose: step 2/2.</text>
</comment>
<evidence type="ECO:0000256" key="6">
    <source>
        <dbReference type="ARBA" id="ARBA00022842"/>
    </source>
</evidence>
<comment type="function">
    <text evidence="9">Catalyzes the phosphorylation of ribose at O-5 in a reaction requiring ATP and magnesium. The resulting D-ribose-5-phosphate can then be used either for sythesis of nucleotides, histidine, and tryptophan, or as a component of the pentose phosphate pathway.</text>
</comment>
<dbReference type="Proteomes" id="UP000198994">
    <property type="component" value="Unassembled WGS sequence"/>
</dbReference>
<feature type="binding site" evidence="9">
    <location>
        <position position="273"/>
    </location>
    <ligand>
        <name>K(+)</name>
        <dbReference type="ChEBI" id="CHEBI:29103"/>
    </ligand>
</feature>
<comment type="subcellular location">
    <subcellularLocation>
        <location evidence="9">Cytoplasm</location>
    </subcellularLocation>
</comment>
<dbReference type="EC" id="2.7.1.15" evidence="9"/>
<feature type="binding site" evidence="9">
    <location>
        <position position="270"/>
    </location>
    <ligand>
        <name>K(+)</name>
        <dbReference type="ChEBI" id="CHEBI:29103"/>
    </ligand>
</feature>
<comment type="caution">
    <text evidence="9">Lacks conserved residue(s) required for the propagation of feature annotation.</text>
</comment>
<feature type="binding site" evidence="9">
    <location>
        <position position="136"/>
    </location>
    <ligand>
        <name>substrate</name>
    </ligand>
</feature>
<dbReference type="InterPro" id="IPR011611">
    <property type="entry name" value="PfkB_dom"/>
</dbReference>
<dbReference type="STRING" id="282683.SAMN04488105_103183"/>
<feature type="domain" description="Carbohydrate kinase PfkB" evidence="10">
    <location>
        <begin position="6"/>
        <end position="281"/>
    </location>
</feature>
<organism evidence="11 12">
    <name type="scientific">Salipiger thiooxidans</name>
    <dbReference type="NCBI Taxonomy" id="282683"/>
    <lineage>
        <taxon>Bacteria</taxon>
        <taxon>Pseudomonadati</taxon>
        <taxon>Pseudomonadota</taxon>
        <taxon>Alphaproteobacteria</taxon>
        <taxon>Rhodobacterales</taxon>
        <taxon>Roseobacteraceae</taxon>
        <taxon>Salipiger</taxon>
    </lineage>
</organism>
<dbReference type="Gene3D" id="3.40.1190.20">
    <property type="match status" value="1"/>
</dbReference>
<evidence type="ECO:0000259" key="10">
    <source>
        <dbReference type="Pfam" id="PF00294"/>
    </source>
</evidence>
<evidence type="ECO:0000256" key="2">
    <source>
        <dbReference type="ARBA" id="ARBA00022723"/>
    </source>
</evidence>
<evidence type="ECO:0000256" key="9">
    <source>
        <dbReference type="HAMAP-Rule" id="MF_01987"/>
    </source>
</evidence>
<dbReference type="EMBL" id="FNAV01000003">
    <property type="protein sequence ID" value="SDE39383.1"/>
    <property type="molecule type" value="Genomic_DNA"/>
</dbReference>
<dbReference type="GO" id="GO:0005524">
    <property type="term" value="F:ATP binding"/>
    <property type="evidence" value="ECO:0007669"/>
    <property type="project" value="UniProtKB-UniRule"/>
</dbReference>
<dbReference type="PANTHER" id="PTHR10584">
    <property type="entry name" value="SUGAR KINASE"/>
    <property type="match status" value="1"/>
</dbReference>
<dbReference type="OrthoDB" id="9775849at2"/>
<accession>A0A1G7CJF2</accession>
<dbReference type="CDD" id="cd01174">
    <property type="entry name" value="ribokinase"/>
    <property type="match status" value="1"/>
</dbReference>
<keyword evidence="6 9" id="KW-0460">Magnesium</keyword>
<dbReference type="InterPro" id="IPR011877">
    <property type="entry name" value="Ribokinase"/>
</dbReference>
<evidence type="ECO:0000256" key="8">
    <source>
        <dbReference type="ARBA" id="ARBA00023277"/>
    </source>
</evidence>
<keyword evidence="7 9" id="KW-0630">Potassium</keyword>
<feature type="binding site" evidence="9">
    <location>
        <begin position="38"/>
        <end position="42"/>
    </location>
    <ligand>
        <name>substrate</name>
    </ligand>
</feature>
<dbReference type="GO" id="GO:0005737">
    <property type="term" value="C:cytoplasm"/>
    <property type="evidence" value="ECO:0007669"/>
    <property type="project" value="UniProtKB-SubCell"/>
</dbReference>
<feature type="binding site" evidence="9">
    <location>
        <position position="234"/>
    </location>
    <ligand>
        <name>K(+)</name>
        <dbReference type="ChEBI" id="CHEBI:29103"/>
    </ligand>
</feature>
<comment type="subunit">
    <text evidence="9">Homodimer.</text>
</comment>
<keyword evidence="5 9" id="KW-0067">ATP-binding</keyword>
<feature type="binding site" evidence="9">
    <location>
        <begin position="205"/>
        <end position="210"/>
    </location>
    <ligand>
        <name>ATP</name>
        <dbReference type="ChEBI" id="CHEBI:30616"/>
    </ligand>
</feature>
<comment type="similarity">
    <text evidence="9">Belongs to the carbohydrate kinase PfkB family. Ribokinase subfamily.</text>
</comment>
<dbReference type="SUPFAM" id="SSF53613">
    <property type="entry name" value="Ribokinase-like"/>
    <property type="match status" value="1"/>
</dbReference>
<keyword evidence="9" id="KW-0963">Cytoplasm</keyword>
<evidence type="ECO:0000256" key="4">
    <source>
        <dbReference type="ARBA" id="ARBA00022777"/>
    </source>
</evidence>
<evidence type="ECO:0000256" key="1">
    <source>
        <dbReference type="ARBA" id="ARBA00022679"/>
    </source>
</evidence>
<keyword evidence="12" id="KW-1185">Reference proteome</keyword>
<keyword evidence="4 9" id="KW-0418">Kinase</keyword>
<keyword evidence="8 9" id="KW-0119">Carbohydrate metabolism</keyword>